<dbReference type="SUPFAM" id="SSF49464">
    <property type="entry name" value="Carboxypeptidase regulatory domain-like"/>
    <property type="match status" value="1"/>
</dbReference>
<feature type="chain" id="PRO_5030586486" evidence="13">
    <location>
        <begin position="24"/>
        <end position="1029"/>
    </location>
</feature>
<dbReference type="InterPro" id="IPR008969">
    <property type="entry name" value="CarboxyPept-like_regulatory"/>
</dbReference>
<accession>A0A7X8SKV5</accession>
<dbReference type="Gene3D" id="2.170.130.10">
    <property type="entry name" value="TonB-dependent receptor, plug domain"/>
    <property type="match status" value="1"/>
</dbReference>
<comment type="subcellular location">
    <subcellularLocation>
        <location evidence="1 10">Cell outer membrane</location>
        <topology evidence="1 10">Multi-pass membrane protein</topology>
    </subcellularLocation>
</comment>
<dbReference type="GO" id="GO:0009279">
    <property type="term" value="C:cell outer membrane"/>
    <property type="evidence" value="ECO:0007669"/>
    <property type="project" value="UniProtKB-SubCell"/>
</dbReference>
<evidence type="ECO:0000313" key="16">
    <source>
        <dbReference type="EMBL" id="NLR92130.1"/>
    </source>
</evidence>
<dbReference type="NCBIfam" id="TIGR04056">
    <property type="entry name" value="OMP_RagA_SusC"/>
    <property type="match status" value="1"/>
</dbReference>
<keyword evidence="7 10" id="KW-0472">Membrane</keyword>
<dbReference type="PANTHER" id="PTHR30069">
    <property type="entry name" value="TONB-DEPENDENT OUTER MEMBRANE RECEPTOR"/>
    <property type="match status" value="1"/>
</dbReference>
<gene>
    <name evidence="16" type="ORF">HGP29_12965</name>
</gene>
<keyword evidence="4 10" id="KW-0812">Transmembrane</keyword>
<keyword evidence="3 10" id="KW-1134">Transmembrane beta strand</keyword>
<keyword evidence="5 13" id="KW-0732">Signal</keyword>
<evidence type="ECO:0000256" key="6">
    <source>
        <dbReference type="ARBA" id="ARBA00023077"/>
    </source>
</evidence>
<comment type="caution">
    <text evidence="16">The sequence shown here is derived from an EMBL/GenBank/DDBJ whole genome shotgun (WGS) entry which is preliminary data.</text>
</comment>
<keyword evidence="17" id="KW-1185">Reference proteome</keyword>
<feature type="compositionally biased region" description="Polar residues" evidence="12">
    <location>
        <begin position="146"/>
        <end position="166"/>
    </location>
</feature>
<evidence type="ECO:0000256" key="1">
    <source>
        <dbReference type="ARBA" id="ARBA00004571"/>
    </source>
</evidence>
<dbReference type="Pfam" id="PF07715">
    <property type="entry name" value="Plug"/>
    <property type="match status" value="1"/>
</dbReference>
<organism evidence="16 17">
    <name type="scientific">Flammeovirga agarivorans</name>
    <dbReference type="NCBI Taxonomy" id="2726742"/>
    <lineage>
        <taxon>Bacteria</taxon>
        <taxon>Pseudomonadati</taxon>
        <taxon>Bacteroidota</taxon>
        <taxon>Cytophagia</taxon>
        <taxon>Cytophagales</taxon>
        <taxon>Flammeovirgaceae</taxon>
        <taxon>Flammeovirga</taxon>
    </lineage>
</organism>
<evidence type="ECO:0000256" key="7">
    <source>
        <dbReference type="ARBA" id="ARBA00023136"/>
    </source>
</evidence>
<feature type="signal peptide" evidence="13">
    <location>
        <begin position="1"/>
        <end position="23"/>
    </location>
</feature>
<dbReference type="Pfam" id="PF00593">
    <property type="entry name" value="TonB_dep_Rec_b-barrel"/>
    <property type="match status" value="1"/>
</dbReference>
<evidence type="ECO:0000256" key="13">
    <source>
        <dbReference type="SAM" id="SignalP"/>
    </source>
</evidence>
<evidence type="ECO:0000256" key="11">
    <source>
        <dbReference type="RuleBase" id="RU003357"/>
    </source>
</evidence>
<evidence type="ECO:0000256" key="5">
    <source>
        <dbReference type="ARBA" id="ARBA00022729"/>
    </source>
</evidence>
<evidence type="ECO:0000256" key="4">
    <source>
        <dbReference type="ARBA" id="ARBA00022692"/>
    </source>
</evidence>
<protein>
    <submittedName>
        <fullName evidence="16">TonB-dependent receptor</fullName>
    </submittedName>
</protein>
<name>A0A7X8SKV5_9BACT</name>
<sequence length="1029" mass="113553">MNKRKLFWMFLLFIVCLYVDVHAQQAQIKGVVMESATNEPLPGVSIWIEGTTNGTTSNIDGEFSLMVNKATDKLHFSFIGMQDKIIEIGTKSYFEVTLEGDSKQLEEVLVVAYGTSDKKAFTGAAETISGESLQARPVASAASSLQGSTSGVQVNSGSGQPGSSPTVRIRGVGSMSASSSPLYVIDGVPYDGIGTLNPNDIESMTVLKDAVSASLYGSRAANGVIIVTTKAGKREDHSRLTVDAQVGVTQLMSEGTPLMNSADYYQQTWNGLFNNQFYLNGKTQQESAQYAQENVEAISGWNPYDMENPFDYNGNLLSGAKIVQDTDWRDALYQTGQIQNYNIGFSHSTEKSNYFLSLGYFDQLGHVKGTDFNRVSGRINLDHQITPFIKVGTNNTISFYTQNSQPNGTAGANPVRAVEIINATTPIYLPNGEYNWYNTAVLDFNPIGLIEKDIYNTKGNNISSSLYLQFDFTKNLNFKTTGSINYNSSNGVVYYNPEHGNGSGVNGRGSKSHDQSMALNWSNVLTWENRYGRHHFTVMGGQETYSVNSDGLYAESTDFGIGGNPHLGIGAKPEAAVSYTSNRSLLSFFAQTSYDFGSKYYLNASVRTDGSSRFGENNKFGVFPSVGASWRLGQEEFLNTVDWLDELKLRGSYGLTGNDKIGDGNYLALYTLGSNYGDAPGMTPVQLENPNLQWEKMTLTNIGLDFSVFSRISVSGEYFIKDSDGLLYAQPISYSKGFGSVLTNIGHMENKGFEFTLHTENILKRDFAWTTDFNLTNIKSEIKNIGADQLVSGNYLLKEGISWYSFYLREWAGVNPETGQPMWYVNVENTHDENAEAPESAFEDPNGSGRQVTSEYEDAYRVVNGSALPTMYGGLTNTFKYKNFDFSFLLYFSVGGQIYNSDYAKNMHDGANPGYNLAQVAANAWTPDNKYTDVPRYIVNNEDNGHLSSTRFLENGNYLRLKNVNFGYNLPQHACEKIHISSLRVYFSGENLWTLSKFNGFDPEQALSGTTNDNVPGVATYSIGFNFGI</sequence>
<evidence type="ECO:0000259" key="15">
    <source>
        <dbReference type="Pfam" id="PF07715"/>
    </source>
</evidence>
<feature type="domain" description="TonB-dependent receptor plug" evidence="15">
    <location>
        <begin position="118"/>
        <end position="224"/>
    </location>
</feature>
<keyword evidence="8 16" id="KW-0675">Receptor</keyword>
<dbReference type="AlphaFoldDB" id="A0A7X8SKV5"/>
<evidence type="ECO:0000256" key="9">
    <source>
        <dbReference type="ARBA" id="ARBA00023237"/>
    </source>
</evidence>
<dbReference type="InterPro" id="IPR036942">
    <property type="entry name" value="Beta-barrel_TonB_sf"/>
</dbReference>
<dbReference type="EMBL" id="JABAIL010000003">
    <property type="protein sequence ID" value="NLR92130.1"/>
    <property type="molecule type" value="Genomic_DNA"/>
</dbReference>
<dbReference type="Proteomes" id="UP000585050">
    <property type="component" value="Unassembled WGS sequence"/>
</dbReference>
<dbReference type="InterPro" id="IPR039426">
    <property type="entry name" value="TonB-dep_rcpt-like"/>
</dbReference>
<dbReference type="GO" id="GO:0044718">
    <property type="term" value="P:siderophore transmembrane transport"/>
    <property type="evidence" value="ECO:0007669"/>
    <property type="project" value="TreeGrafter"/>
</dbReference>
<dbReference type="SUPFAM" id="SSF56935">
    <property type="entry name" value="Porins"/>
    <property type="match status" value="1"/>
</dbReference>
<dbReference type="FunFam" id="2.170.130.10:FF:000008">
    <property type="entry name" value="SusC/RagA family TonB-linked outer membrane protein"/>
    <property type="match status" value="1"/>
</dbReference>
<dbReference type="NCBIfam" id="TIGR04057">
    <property type="entry name" value="SusC_RagA_signa"/>
    <property type="match status" value="1"/>
</dbReference>
<reference evidence="16 17" key="1">
    <citation type="submission" date="2020-04" db="EMBL/GenBank/DDBJ databases">
        <title>Flammeovirga sp. SR4, a novel species isolated from seawater.</title>
        <authorList>
            <person name="Wang X."/>
        </authorList>
    </citation>
    <scope>NUCLEOTIDE SEQUENCE [LARGE SCALE GENOMIC DNA]</scope>
    <source>
        <strain evidence="16 17">SR4</strain>
    </source>
</reference>
<dbReference type="InterPro" id="IPR023997">
    <property type="entry name" value="TonB-dep_OMP_SusC/RagA_CS"/>
</dbReference>
<dbReference type="InterPro" id="IPR023996">
    <property type="entry name" value="TonB-dep_OMP_SusC/RagA"/>
</dbReference>
<dbReference type="PROSITE" id="PS52016">
    <property type="entry name" value="TONB_DEPENDENT_REC_3"/>
    <property type="match status" value="1"/>
</dbReference>
<feature type="region of interest" description="Disordered" evidence="12">
    <location>
        <begin position="146"/>
        <end position="168"/>
    </location>
</feature>
<proteinExistence type="inferred from homology"/>
<evidence type="ECO:0000256" key="10">
    <source>
        <dbReference type="PROSITE-ProRule" id="PRU01360"/>
    </source>
</evidence>
<evidence type="ECO:0000256" key="3">
    <source>
        <dbReference type="ARBA" id="ARBA00022452"/>
    </source>
</evidence>
<evidence type="ECO:0000313" key="17">
    <source>
        <dbReference type="Proteomes" id="UP000585050"/>
    </source>
</evidence>
<evidence type="ECO:0000256" key="2">
    <source>
        <dbReference type="ARBA" id="ARBA00022448"/>
    </source>
</evidence>
<dbReference type="InterPro" id="IPR000531">
    <property type="entry name" value="Beta-barrel_TonB"/>
</dbReference>
<dbReference type="InterPro" id="IPR012910">
    <property type="entry name" value="Plug_dom"/>
</dbReference>
<evidence type="ECO:0000259" key="14">
    <source>
        <dbReference type="Pfam" id="PF00593"/>
    </source>
</evidence>
<dbReference type="Gene3D" id="2.40.170.20">
    <property type="entry name" value="TonB-dependent receptor, beta-barrel domain"/>
    <property type="match status" value="1"/>
</dbReference>
<feature type="domain" description="TonB-dependent receptor-like beta-barrel" evidence="14">
    <location>
        <begin position="451"/>
        <end position="930"/>
    </location>
</feature>
<keyword evidence="6 11" id="KW-0798">TonB box</keyword>
<keyword evidence="9 10" id="KW-0998">Cell outer membrane</keyword>
<dbReference type="Pfam" id="PF13715">
    <property type="entry name" value="CarbopepD_reg_2"/>
    <property type="match status" value="1"/>
</dbReference>
<evidence type="ECO:0000256" key="8">
    <source>
        <dbReference type="ARBA" id="ARBA00023170"/>
    </source>
</evidence>
<dbReference type="GO" id="GO:0015344">
    <property type="term" value="F:siderophore uptake transmembrane transporter activity"/>
    <property type="evidence" value="ECO:0007669"/>
    <property type="project" value="TreeGrafter"/>
</dbReference>
<dbReference type="RefSeq" id="WP_168882835.1">
    <property type="nucleotide sequence ID" value="NZ_JABAIL010000003.1"/>
</dbReference>
<dbReference type="PANTHER" id="PTHR30069:SF29">
    <property type="entry name" value="HEMOGLOBIN AND HEMOGLOBIN-HAPTOGLOBIN-BINDING PROTEIN 1-RELATED"/>
    <property type="match status" value="1"/>
</dbReference>
<evidence type="ECO:0000256" key="12">
    <source>
        <dbReference type="SAM" id="MobiDB-lite"/>
    </source>
</evidence>
<dbReference type="Gene3D" id="2.60.40.1120">
    <property type="entry name" value="Carboxypeptidase-like, regulatory domain"/>
    <property type="match status" value="1"/>
</dbReference>
<keyword evidence="2 10" id="KW-0813">Transport</keyword>
<comment type="similarity">
    <text evidence="10 11">Belongs to the TonB-dependent receptor family.</text>
</comment>
<dbReference type="InterPro" id="IPR037066">
    <property type="entry name" value="Plug_dom_sf"/>
</dbReference>